<sequence>MTTPPNVKMLNTLTEKIGECCTNRVLELLHMDLMGPMQAERLGDVPSQKDIDVTPTASGVNSNSENINPSASTTKTSLRDNAPSSHGQKNHPSSSIIGDLNTAITTSKKDRMDYAKLIANICYTSPTEPTSVNEALKDEFWINAMQDGTLTIQKK</sequence>
<dbReference type="OrthoDB" id="8048545at2759"/>
<reference evidence="2 3" key="1">
    <citation type="submission" date="2019-08" db="EMBL/GenBank/DDBJ databases">
        <title>Draft genome sequences of two oriental melons (Cucumis melo L. var makuwa).</title>
        <authorList>
            <person name="Kwon S.-Y."/>
        </authorList>
    </citation>
    <scope>NUCLEOTIDE SEQUENCE [LARGE SCALE GENOMIC DNA]</scope>
    <source>
        <strain evidence="3">cv. SW 3</strain>
        <tissue evidence="2">Leaf</tissue>
    </source>
</reference>
<feature type="compositionally biased region" description="Basic and acidic residues" evidence="1">
    <location>
        <begin position="42"/>
        <end position="52"/>
    </location>
</feature>
<dbReference type="AlphaFoldDB" id="A0A5A7SX90"/>
<gene>
    <name evidence="2" type="ORF">E6C27_scaffold57G002740</name>
</gene>
<proteinExistence type="predicted"/>
<name>A0A5A7SX90_CUCMM</name>
<evidence type="ECO:0000256" key="1">
    <source>
        <dbReference type="SAM" id="MobiDB-lite"/>
    </source>
</evidence>
<organism evidence="2 3">
    <name type="scientific">Cucumis melo var. makuwa</name>
    <name type="common">Oriental melon</name>
    <dbReference type="NCBI Taxonomy" id="1194695"/>
    <lineage>
        <taxon>Eukaryota</taxon>
        <taxon>Viridiplantae</taxon>
        <taxon>Streptophyta</taxon>
        <taxon>Embryophyta</taxon>
        <taxon>Tracheophyta</taxon>
        <taxon>Spermatophyta</taxon>
        <taxon>Magnoliopsida</taxon>
        <taxon>eudicotyledons</taxon>
        <taxon>Gunneridae</taxon>
        <taxon>Pentapetalae</taxon>
        <taxon>rosids</taxon>
        <taxon>fabids</taxon>
        <taxon>Cucurbitales</taxon>
        <taxon>Cucurbitaceae</taxon>
        <taxon>Benincaseae</taxon>
        <taxon>Cucumis</taxon>
    </lineage>
</organism>
<feature type="compositionally biased region" description="Polar residues" evidence="1">
    <location>
        <begin position="82"/>
        <end position="98"/>
    </location>
</feature>
<evidence type="ECO:0000313" key="3">
    <source>
        <dbReference type="Proteomes" id="UP000321393"/>
    </source>
</evidence>
<dbReference type="Proteomes" id="UP000321393">
    <property type="component" value="Unassembled WGS sequence"/>
</dbReference>
<feature type="region of interest" description="Disordered" evidence="1">
    <location>
        <begin position="42"/>
        <end position="98"/>
    </location>
</feature>
<dbReference type="EMBL" id="SSTE01020204">
    <property type="protein sequence ID" value="KAA0035173.1"/>
    <property type="molecule type" value="Genomic_DNA"/>
</dbReference>
<evidence type="ECO:0000313" key="2">
    <source>
        <dbReference type="EMBL" id="KAA0035173.1"/>
    </source>
</evidence>
<comment type="caution">
    <text evidence="2">The sequence shown here is derived from an EMBL/GenBank/DDBJ whole genome shotgun (WGS) entry which is preliminary data.</text>
</comment>
<protein>
    <submittedName>
        <fullName evidence="2">Mitochondrial protein</fullName>
    </submittedName>
</protein>
<feature type="compositionally biased region" description="Polar residues" evidence="1">
    <location>
        <begin position="55"/>
        <end position="76"/>
    </location>
</feature>
<accession>A0A5A7SX90</accession>